<proteinExistence type="predicted"/>
<organism evidence="1 2">
    <name type="scientific">Marinobacter nauticus</name>
    <name type="common">Marinobacter hydrocarbonoclasticus</name>
    <name type="synonym">Marinobacter aquaeolei</name>
    <dbReference type="NCBI Taxonomy" id="2743"/>
    <lineage>
        <taxon>Bacteria</taxon>
        <taxon>Pseudomonadati</taxon>
        <taxon>Pseudomonadota</taxon>
        <taxon>Gammaproteobacteria</taxon>
        <taxon>Pseudomonadales</taxon>
        <taxon>Marinobacteraceae</taxon>
        <taxon>Marinobacter</taxon>
    </lineage>
</organism>
<dbReference type="AlphaFoldDB" id="A0A833JWF7"/>
<dbReference type="Proteomes" id="UP000469950">
    <property type="component" value="Unassembled WGS sequence"/>
</dbReference>
<evidence type="ECO:0000313" key="2">
    <source>
        <dbReference type="Proteomes" id="UP000469950"/>
    </source>
</evidence>
<name>A0A833JWF7_MARNT</name>
<comment type="caution">
    <text evidence="1">The sequence shown here is derived from an EMBL/GenBank/DDBJ whole genome shotgun (WGS) entry which is preliminary data.</text>
</comment>
<protein>
    <submittedName>
        <fullName evidence="1">Acetoacetyl-CoA synthetase</fullName>
        <ecNumber evidence="1">6.2.1.16</ecNumber>
    </submittedName>
</protein>
<dbReference type="EMBL" id="WBMP01000001">
    <property type="protein sequence ID" value="KAE8547350.1"/>
    <property type="molecule type" value="Genomic_DNA"/>
</dbReference>
<gene>
    <name evidence="1" type="ORF">F6453_0242</name>
</gene>
<dbReference type="EC" id="6.2.1.16" evidence="1"/>
<keyword evidence="1" id="KW-0436">Ligase</keyword>
<dbReference type="GO" id="GO:0030729">
    <property type="term" value="F:acetoacetate-CoA ligase activity"/>
    <property type="evidence" value="ECO:0007669"/>
    <property type="project" value="UniProtKB-EC"/>
</dbReference>
<accession>A0A833JWF7</accession>
<sequence length="56" mass="6044">MEVPDIPYTRSGKKVELAVARLINGSSKADNRDALGNPEALDRIRERLAQAGLLPG</sequence>
<reference evidence="1 2" key="1">
    <citation type="submission" date="2019-10" db="EMBL/GenBank/DDBJ databases">
        <title>Draft genome sequence of Marinobacter hydrocarbonoclasticus NCT7M from the microbiome of the marine copepod.</title>
        <authorList>
            <person name="Nuttall R."/>
            <person name="Sharma G."/>
            <person name="Moisander P."/>
        </authorList>
    </citation>
    <scope>NUCLEOTIDE SEQUENCE [LARGE SCALE GENOMIC DNA]</scope>
    <source>
        <strain evidence="1 2">NCT7M</strain>
    </source>
</reference>
<evidence type="ECO:0000313" key="1">
    <source>
        <dbReference type="EMBL" id="KAE8547350.1"/>
    </source>
</evidence>